<accession>A0A140ICM1</accession>
<dbReference type="RefSeq" id="WP_048708562.1">
    <property type="nucleotide sequence ID" value="NZ_CP014646.1"/>
</dbReference>
<dbReference type="STRING" id="1134435.AC731_000110"/>
<dbReference type="EMBL" id="CP014646">
    <property type="protein sequence ID" value="AMO35496.1"/>
    <property type="molecule type" value="Genomic_DNA"/>
</dbReference>
<sequence length="445" mass="48889">MANIDTRPGRVRPAPENFLTDEQIAAVKDGRRDFLRRAFVTASAAMAAPAVARAAGEGDPAILNLPPWSTSLGQPVAANPYGMPSKFERGLQRRESPGLTRVGGSSVAFTPLQGLFGIITPSGLHFERHHQGWHDVDPSKHRLMINGLVKTNAVFTMDDIMRLPSVSRIHFIECGANTGMEWGNVAVPTVQYSHGMISCSEFTGVPLKEILDMCGADYKKGRFVLAEGADGSSMTRTIPMELIESGEVLVAYGMNGEMLRPENGYPLRLVVPGVQGVSWVKWLRRIEVGDKPWATKDEAVHYVDLMPDGLHRQYTSIQECKSVITTPSGGQLLLDKGFYNISGMAWSGRGKVTRVDVSTDGGINWRQARLETPVLSKAVTRFNIDWVWDGKPAILQSRAVDETGYVQPSYGQLRKVRGTKSIYHNNAIQSWKVVESGEVSNVQVL</sequence>
<evidence type="ECO:0000256" key="2">
    <source>
        <dbReference type="ARBA" id="ARBA00022505"/>
    </source>
</evidence>
<dbReference type="FunFam" id="3.90.420.10:FF:000006">
    <property type="entry name" value="Sulfur dehydrogenase subunit SoxC"/>
    <property type="match status" value="1"/>
</dbReference>
<dbReference type="AlphaFoldDB" id="A0A140ICM1"/>
<comment type="cofactor">
    <cofactor evidence="1">
        <name>Mo-molybdopterin</name>
        <dbReference type="ChEBI" id="CHEBI:71302"/>
    </cofactor>
</comment>
<dbReference type="Proteomes" id="UP000036902">
    <property type="component" value="Chromosome"/>
</dbReference>
<dbReference type="GO" id="GO:0030151">
    <property type="term" value="F:molybdenum ion binding"/>
    <property type="evidence" value="ECO:0007669"/>
    <property type="project" value="InterPro"/>
</dbReference>
<keyword evidence="4" id="KW-0560">Oxidoreductase</keyword>
<dbReference type="InterPro" id="IPR008335">
    <property type="entry name" value="Mopterin_OxRdtase_euk"/>
</dbReference>
<keyword evidence="2" id="KW-0500">Molybdenum</keyword>
<dbReference type="InterPro" id="IPR014756">
    <property type="entry name" value="Ig_E-set"/>
</dbReference>
<dbReference type="InterPro" id="IPR036374">
    <property type="entry name" value="OxRdtase_Mopterin-bd_sf"/>
</dbReference>
<dbReference type="SUPFAM" id="SSF81296">
    <property type="entry name" value="E set domains"/>
    <property type="match status" value="1"/>
</dbReference>
<dbReference type="PANTHER" id="PTHR19372:SF7">
    <property type="entry name" value="SULFITE OXIDASE, MITOCHONDRIAL"/>
    <property type="match status" value="1"/>
</dbReference>
<evidence type="ECO:0000256" key="3">
    <source>
        <dbReference type="ARBA" id="ARBA00022723"/>
    </source>
</evidence>
<dbReference type="Pfam" id="PF03404">
    <property type="entry name" value="Mo-co_dimer"/>
    <property type="match status" value="1"/>
</dbReference>
<dbReference type="PRINTS" id="PR00407">
    <property type="entry name" value="EUMOPTERIN"/>
</dbReference>
<dbReference type="InterPro" id="IPR030835">
    <property type="entry name" value="Sulfite_DH_SoxC"/>
</dbReference>
<dbReference type="PROSITE" id="PS51318">
    <property type="entry name" value="TAT"/>
    <property type="match status" value="1"/>
</dbReference>
<dbReference type="GO" id="GO:0020037">
    <property type="term" value="F:heme binding"/>
    <property type="evidence" value="ECO:0007669"/>
    <property type="project" value="TreeGrafter"/>
</dbReference>
<evidence type="ECO:0000256" key="4">
    <source>
        <dbReference type="ARBA" id="ARBA00023002"/>
    </source>
</evidence>
<keyword evidence="3" id="KW-0479">Metal-binding</keyword>
<dbReference type="NCBIfam" id="TIGR04555">
    <property type="entry name" value="sulfite_DH_soxC"/>
    <property type="match status" value="1"/>
</dbReference>
<evidence type="ECO:0000256" key="1">
    <source>
        <dbReference type="ARBA" id="ARBA00001924"/>
    </source>
</evidence>
<dbReference type="InterPro" id="IPR000572">
    <property type="entry name" value="OxRdtase_Mopterin-bd_dom"/>
</dbReference>
<dbReference type="KEGG" id="thu:AC731_000110"/>
<dbReference type="GO" id="GO:0008482">
    <property type="term" value="F:sulfite oxidase activity"/>
    <property type="evidence" value="ECO:0007669"/>
    <property type="project" value="TreeGrafter"/>
</dbReference>
<evidence type="ECO:0000259" key="6">
    <source>
        <dbReference type="Pfam" id="PF03404"/>
    </source>
</evidence>
<evidence type="ECO:0000313" key="7">
    <source>
        <dbReference type="EMBL" id="AMO35496.1"/>
    </source>
</evidence>
<dbReference type="PANTHER" id="PTHR19372">
    <property type="entry name" value="SULFITE REDUCTASE"/>
    <property type="match status" value="1"/>
</dbReference>
<dbReference type="FunFam" id="2.60.40.650:FF:000004">
    <property type="entry name" value="Sulfite oxidase, putative"/>
    <property type="match status" value="1"/>
</dbReference>
<feature type="domain" description="Oxidoreductase molybdopterin-binding" evidence="5">
    <location>
        <begin position="132"/>
        <end position="292"/>
    </location>
</feature>
<dbReference type="InterPro" id="IPR005066">
    <property type="entry name" value="MoCF_OxRdtse_dimer"/>
</dbReference>
<evidence type="ECO:0000259" key="5">
    <source>
        <dbReference type="Pfam" id="PF00174"/>
    </source>
</evidence>
<proteinExistence type="predicted"/>
<dbReference type="GO" id="GO:0006790">
    <property type="term" value="P:sulfur compound metabolic process"/>
    <property type="evidence" value="ECO:0007669"/>
    <property type="project" value="TreeGrafter"/>
</dbReference>
<gene>
    <name evidence="7" type="ORF">AC731_000110</name>
</gene>
<organism evidence="7 8">
    <name type="scientific">Thauera humireducens</name>
    <dbReference type="NCBI Taxonomy" id="1134435"/>
    <lineage>
        <taxon>Bacteria</taxon>
        <taxon>Pseudomonadati</taxon>
        <taxon>Pseudomonadota</taxon>
        <taxon>Betaproteobacteria</taxon>
        <taxon>Rhodocyclales</taxon>
        <taxon>Zoogloeaceae</taxon>
        <taxon>Thauera</taxon>
    </lineage>
</organism>
<evidence type="ECO:0000313" key="8">
    <source>
        <dbReference type="Proteomes" id="UP000036902"/>
    </source>
</evidence>
<dbReference type="Gene3D" id="2.60.40.650">
    <property type="match status" value="1"/>
</dbReference>
<reference evidence="8" key="1">
    <citation type="submission" date="2016-03" db="EMBL/GenBank/DDBJ databases">
        <authorList>
            <person name="Ma C."/>
            <person name="Zhou S."/>
            <person name="Yang G."/>
        </authorList>
    </citation>
    <scope>NUCLEOTIDE SEQUENCE [LARGE SCALE GENOMIC DNA]</scope>
    <source>
        <strain evidence="8">SgZ-1</strain>
    </source>
</reference>
<dbReference type="Pfam" id="PF00174">
    <property type="entry name" value="Oxidored_molyb"/>
    <property type="match status" value="1"/>
</dbReference>
<keyword evidence="8" id="KW-1185">Reference proteome</keyword>
<protein>
    <submittedName>
        <fullName evidence="7">Sulfite dehydrogenase</fullName>
    </submittedName>
</protein>
<feature type="domain" description="Moybdenum cofactor oxidoreductase dimerisation" evidence="6">
    <location>
        <begin position="319"/>
        <end position="429"/>
    </location>
</feature>
<name>A0A140ICM1_9RHOO</name>
<dbReference type="GO" id="GO:0043546">
    <property type="term" value="F:molybdopterin cofactor binding"/>
    <property type="evidence" value="ECO:0007669"/>
    <property type="project" value="TreeGrafter"/>
</dbReference>
<dbReference type="Gene3D" id="3.90.420.10">
    <property type="entry name" value="Oxidoreductase, molybdopterin-binding domain"/>
    <property type="match status" value="1"/>
</dbReference>
<dbReference type="SUPFAM" id="SSF56524">
    <property type="entry name" value="Oxidoreductase molybdopterin-binding domain"/>
    <property type="match status" value="1"/>
</dbReference>
<dbReference type="InterPro" id="IPR006311">
    <property type="entry name" value="TAT_signal"/>
</dbReference>